<accession>A0A4R1BMK7</accession>
<reference evidence="1 2" key="1">
    <citation type="submission" date="2019-03" db="EMBL/GenBank/DDBJ databases">
        <authorList>
            <person name="Kim M.K.M."/>
        </authorList>
    </citation>
    <scope>NUCLEOTIDE SEQUENCE [LARGE SCALE GENOMIC DNA]</scope>
    <source>
        <strain evidence="1 2">17J68-12</strain>
    </source>
</reference>
<name>A0A4R1BMK7_9BACT</name>
<dbReference type="SUPFAM" id="SSF55781">
    <property type="entry name" value="GAF domain-like"/>
    <property type="match status" value="1"/>
</dbReference>
<evidence type="ECO:0008006" key="3">
    <source>
        <dbReference type="Google" id="ProtNLM"/>
    </source>
</evidence>
<keyword evidence="2" id="KW-1185">Reference proteome</keyword>
<dbReference type="AlphaFoldDB" id="A0A4R1BMK7"/>
<proteinExistence type="predicted"/>
<sequence length="786" mass="89468">MLTTNTPTGIDSRLSLKPLADALRSTIGEGKRGAAALYAPLLRDLDLRPELLEPHRDAKPLQPHAELVETLLSTIFPPGTSATGDMYAVAIPFSHETIYASDTFRDRFLEANTNCIAEHGDQQNITRAMHKLAYNLILRQFYHWELPATASSVHPFADRETGLTHYLELNLDARFVRVSLSNPDFAMPGEYTTESSLELDDLRASFPIGHFCFEGLIVLNVSDVTADQSITEIKNALLNVRTFSDVTVYDELQHHIQTFLGLPQVTVGITPFFRSGGIYHFSELHYKNSLLFRSPEAQADRTAMARLCQELFSDRAQPMLFQSISEGRRARHPLLPYYYGLGTRSLILCPLLCDDGQLIGLLEISSSEAGYLRYNHLSRIQSAVQLFTLALEKSLEALAQDIDRTIKEHFTAVQPAVEWKFTEAAFAYLQRHQEDETASLPPITFEDVYPLYAQIDVRNSSQERNAAIRRDLVAQLTQAQELLNKAGRSEFPMLKAVRFRVGQYLAALGEGLLSDDELELYNFLQTEVDAVMQHLRRSRPELAAGVDAYLAAIDPQKKVLYHHRRQYEESITRINETLDRFIDREQAQMQKVYPHYFERYVTDGIEFNMYVGQSLAPELPFNEIYVGNLKLWQLTLLTRAALLTQVLEKRLALPLQTTQLILAHSVPISVSFRRKERKFDVDGAYNIRYEIVKKRIDKVKTRSGERLTQPGYVAIVYAQQKELQEYLGYVDYLRSEGLIEGDPEYHELEELQGINGLRAIRLKVHLHEEEQTAPKKGKGISVREGS</sequence>
<comment type="caution">
    <text evidence="1">The sequence shown here is derived from an EMBL/GenBank/DDBJ whole genome shotgun (WGS) entry which is preliminary data.</text>
</comment>
<dbReference type="RefSeq" id="WP_131446721.1">
    <property type="nucleotide sequence ID" value="NZ_SJZI01000003.1"/>
</dbReference>
<protein>
    <recommendedName>
        <fullName evidence="3">GAF domain-containing protein</fullName>
    </recommendedName>
</protein>
<dbReference type="OrthoDB" id="627374at2"/>
<gene>
    <name evidence="1" type="ORF">EPD60_03040</name>
</gene>
<dbReference type="EMBL" id="SJZI01000003">
    <property type="protein sequence ID" value="TCJ18750.1"/>
    <property type="molecule type" value="Genomic_DNA"/>
</dbReference>
<organism evidence="1 2">
    <name type="scientific">Flaviaesturariibacter flavus</name>
    <dbReference type="NCBI Taxonomy" id="2502780"/>
    <lineage>
        <taxon>Bacteria</taxon>
        <taxon>Pseudomonadati</taxon>
        <taxon>Bacteroidota</taxon>
        <taxon>Chitinophagia</taxon>
        <taxon>Chitinophagales</taxon>
        <taxon>Chitinophagaceae</taxon>
        <taxon>Flaviaestuariibacter</taxon>
    </lineage>
</organism>
<evidence type="ECO:0000313" key="1">
    <source>
        <dbReference type="EMBL" id="TCJ18750.1"/>
    </source>
</evidence>
<evidence type="ECO:0000313" key="2">
    <source>
        <dbReference type="Proteomes" id="UP000295334"/>
    </source>
</evidence>
<dbReference type="Proteomes" id="UP000295334">
    <property type="component" value="Unassembled WGS sequence"/>
</dbReference>